<reference evidence="4" key="1">
    <citation type="submission" date="2022-11" db="UniProtKB">
        <authorList>
            <consortium name="WormBaseParasite"/>
        </authorList>
    </citation>
    <scope>IDENTIFICATION</scope>
</reference>
<dbReference type="InterPro" id="IPR010714">
    <property type="entry name" value="Coatomer_asu_C"/>
</dbReference>
<evidence type="ECO:0000313" key="3">
    <source>
        <dbReference type="Proteomes" id="UP000887565"/>
    </source>
</evidence>
<organism evidence="3 4">
    <name type="scientific">Romanomermis culicivorax</name>
    <name type="common">Nematode worm</name>
    <dbReference type="NCBI Taxonomy" id="13658"/>
    <lineage>
        <taxon>Eukaryota</taxon>
        <taxon>Metazoa</taxon>
        <taxon>Ecdysozoa</taxon>
        <taxon>Nematoda</taxon>
        <taxon>Enoplea</taxon>
        <taxon>Dorylaimia</taxon>
        <taxon>Mermithida</taxon>
        <taxon>Mermithoidea</taxon>
        <taxon>Mermithidae</taxon>
        <taxon>Romanomermis</taxon>
    </lineage>
</organism>
<keyword evidence="3" id="KW-1185">Reference proteome</keyword>
<accession>A0A915JJ12</accession>
<dbReference type="GO" id="GO:0030126">
    <property type="term" value="C:COPI vesicle coat"/>
    <property type="evidence" value="ECO:0007669"/>
    <property type="project" value="InterPro"/>
</dbReference>
<evidence type="ECO:0000313" key="4">
    <source>
        <dbReference type="WBParaSite" id="nRc.2.0.1.t26135-RA"/>
    </source>
</evidence>
<evidence type="ECO:0000259" key="2">
    <source>
        <dbReference type="Pfam" id="PF06957"/>
    </source>
</evidence>
<name>A0A915JJ12_ROMCU</name>
<dbReference type="WBParaSite" id="nRc.2.0.1.t26135-RA">
    <property type="protein sequence ID" value="nRc.2.0.1.t26135-RA"/>
    <property type="gene ID" value="nRc.2.0.1.g26135"/>
</dbReference>
<dbReference type="GO" id="GO:0005198">
    <property type="term" value="F:structural molecule activity"/>
    <property type="evidence" value="ECO:0007669"/>
    <property type="project" value="InterPro"/>
</dbReference>
<dbReference type="AlphaFoldDB" id="A0A915JJ12"/>
<protein>
    <submittedName>
        <fullName evidence="4">Coatomer alpha subunit C-terminal domain-containing protein</fullName>
    </submittedName>
</protein>
<evidence type="ECO:0000256" key="1">
    <source>
        <dbReference type="SAM" id="MobiDB-lite"/>
    </source>
</evidence>
<dbReference type="GO" id="GO:0016192">
    <property type="term" value="P:vesicle-mediated transport"/>
    <property type="evidence" value="ECO:0007669"/>
    <property type="project" value="InterPro"/>
</dbReference>
<dbReference type="Proteomes" id="UP000887565">
    <property type="component" value="Unplaced"/>
</dbReference>
<dbReference type="GO" id="GO:0006886">
    <property type="term" value="P:intracellular protein transport"/>
    <property type="evidence" value="ECO:0007669"/>
    <property type="project" value="InterPro"/>
</dbReference>
<feature type="domain" description="Coatomer alpha subunit C-terminal" evidence="2">
    <location>
        <begin position="11"/>
        <end position="303"/>
    </location>
</feature>
<feature type="region of interest" description="Disordered" evidence="1">
    <location>
        <begin position="1"/>
        <end position="21"/>
    </location>
</feature>
<proteinExistence type="predicted"/>
<sequence>DANEGLGSPTGDAGEGEGWDIGENDLELPPDLLDVGVRKGARGGDDSLVGYVAPSRGTNPRQYWINQSRLPADHIAAGSFESAFRLLHDQLGVVNFEPFKPLFMFLFARSRVAYQGLSSLESNFAYPLRNWKEAVGKTGLPAVGEKLTQLVDRLQYFPDLKICYKLTSGGKFSEAIDKFRLLLLSIPLLVVDNKQELAEAQQLVEICREYLVGLVMELKRKDLPKDQLTDQIRSCEMAAYFTHCQLQPIHKTLTLRTAVNLMFKLKNYKTCASMCRRLLEMGPQAEVAQQIRKILNVCEKDPQRWDGSTFLTTSDLYPEELLHRIRIQNGKSGRIRIMYIVINYVKHNMCELNGRSCSVKDGNYVITINPSHQNLSKR</sequence>
<dbReference type="Pfam" id="PF06957">
    <property type="entry name" value="COPI_C"/>
    <property type="match status" value="1"/>
</dbReference>